<dbReference type="EC" id="3.1.2.6" evidence="5"/>
<reference evidence="11" key="1">
    <citation type="submission" date="2021-12" db="EMBL/GenBank/DDBJ databases">
        <title>Prjna785345.</title>
        <authorList>
            <person name="Rujirawat T."/>
            <person name="Krajaejun T."/>
        </authorList>
    </citation>
    <scope>NUCLEOTIDE SEQUENCE</scope>
    <source>
        <strain evidence="11">Pi057C3</strain>
    </source>
</reference>
<name>A0AAD5LR41_PYTIN</name>
<dbReference type="Pfam" id="PF00753">
    <property type="entry name" value="Lactamase_B"/>
    <property type="match status" value="1"/>
</dbReference>
<evidence type="ECO:0000256" key="3">
    <source>
        <dbReference type="ARBA" id="ARBA00004963"/>
    </source>
</evidence>
<dbReference type="InterPro" id="IPR017782">
    <property type="entry name" value="Hydroxyacylglutathione_Hdrlase"/>
</dbReference>
<evidence type="ECO:0000256" key="5">
    <source>
        <dbReference type="ARBA" id="ARBA00011917"/>
    </source>
</evidence>
<dbReference type="HAMAP" id="MF_01374">
    <property type="entry name" value="Glyoxalase_2"/>
    <property type="match status" value="1"/>
</dbReference>
<dbReference type="EMBL" id="JAKCXM010000020">
    <property type="protein sequence ID" value="KAJ0407550.1"/>
    <property type="molecule type" value="Genomic_DNA"/>
</dbReference>
<dbReference type="NCBIfam" id="TIGR03413">
    <property type="entry name" value="GSH_gloB"/>
    <property type="match status" value="1"/>
</dbReference>
<evidence type="ECO:0000313" key="11">
    <source>
        <dbReference type="EMBL" id="KAJ0407550.1"/>
    </source>
</evidence>
<gene>
    <name evidence="11" type="ORF">P43SY_006868</name>
</gene>
<evidence type="ECO:0000313" key="12">
    <source>
        <dbReference type="Proteomes" id="UP001209570"/>
    </source>
</evidence>
<dbReference type="GO" id="GO:0004416">
    <property type="term" value="F:hydroxyacylglutathione hydrolase activity"/>
    <property type="evidence" value="ECO:0007669"/>
    <property type="project" value="UniProtKB-EC"/>
</dbReference>
<organism evidence="11 12">
    <name type="scientific">Pythium insidiosum</name>
    <name type="common">Pythiosis disease agent</name>
    <dbReference type="NCBI Taxonomy" id="114742"/>
    <lineage>
        <taxon>Eukaryota</taxon>
        <taxon>Sar</taxon>
        <taxon>Stramenopiles</taxon>
        <taxon>Oomycota</taxon>
        <taxon>Peronosporomycetes</taxon>
        <taxon>Pythiales</taxon>
        <taxon>Pythiaceae</taxon>
        <taxon>Pythium</taxon>
    </lineage>
</organism>
<dbReference type="Proteomes" id="UP001209570">
    <property type="component" value="Unassembled WGS sequence"/>
</dbReference>
<comment type="cofactor">
    <cofactor evidence="2">
        <name>Zn(2+)</name>
        <dbReference type="ChEBI" id="CHEBI:29105"/>
    </cofactor>
</comment>
<protein>
    <recommendedName>
        <fullName evidence="5">hydroxyacylglutathione hydrolase</fullName>
        <ecNumber evidence="5">3.1.2.6</ecNumber>
    </recommendedName>
    <alternativeName>
        <fullName evidence="9">Glyoxalase II</fullName>
    </alternativeName>
</protein>
<sequence length="330" mass="36494">MPFCRCYTNNMLHRLARGALLARGRRGLLSPARARWGDGSMACLSSAAAAAAPPTQDATRKKKKPMRDPSLRVRVVPMFTDNYGFVVIDEANQTMFAVDPADPAQILPVLREEETSKQRQFLGILTTHKHADHSGGNVEIASKYADLMVAGPANEDIPARTRPLSGGEKFKLGAVQVKVLSVPCHTAGHVAYVVSGDPETPPLLFPGDTLFVGGCGRFFEGTAEDMYRALYEVILTLPKDTRVYCGHEYTMANLRFAMSVDPSNAVLRDKMAQVRLRRSKNLPSIPSTLREEMQYNPFLRVHEEVIRNAVGGSDPVSVLDHLRRRKDSFE</sequence>
<keyword evidence="7" id="KW-0378">Hydrolase</keyword>
<dbReference type="GO" id="GO:0046872">
    <property type="term" value="F:metal ion binding"/>
    <property type="evidence" value="ECO:0007669"/>
    <property type="project" value="UniProtKB-KW"/>
</dbReference>
<evidence type="ECO:0000259" key="10">
    <source>
        <dbReference type="SMART" id="SM00849"/>
    </source>
</evidence>
<evidence type="ECO:0000256" key="4">
    <source>
        <dbReference type="ARBA" id="ARBA00006759"/>
    </source>
</evidence>
<dbReference type="GO" id="GO:0019243">
    <property type="term" value="P:methylglyoxal catabolic process to D-lactate via S-lactoyl-glutathione"/>
    <property type="evidence" value="ECO:0007669"/>
    <property type="project" value="InterPro"/>
</dbReference>
<dbReference type="InterPro" id="IPR032282">
    <property type="entry name" value="HAGH_C"/>
</dbReference>
<proteinExistence type="inferred from homology"/>
<evidence type="ECO:0000256" key="1">
    <source>
        <dbReference type="ARBA" id="ARBA00001623"/>
    </source>
</evidence>
<dbReference type="Gene3D" id="3.60.15.10">
    <property type="entry name" value="Ribonuclease Z/Hydroxyacylglutathione hydrolase-like"/>
    <property type="match status" value="1"/>
</dbReference>
<accession>A0AAD5LR41</accession>
<evidence type="ECO:0000256" key="6">
    <source>
        <dbReference type="ARBA" id="ARBA00022723"/>
    </source>
</evidence>
<dbReference type="InterPro" id="IPR001279">
    <property type="entry name" value="Metallo-B-lactamas"/>
</dbReference>
<evidence type="ECO:0000256" key="8">
    <source>
        <dbReference type="ARBA" id="ARBA00022833"/>
    </source>
</evidence>
<dbReference type="SMART" id="SM00849">
    <property type="entry name" value="Lactamase_B"/>
    <property type="match status" value="1"/>
</dbReference>
<comment type="pathway">
    <text evidence="3">Secondary metabolite metabolism; methylglyoxal degradation; (R)-lactate from methylglyoxal: step 2/2.</text>
</comment>
<keyword evidence="8" id="KW-0862">Zinc</keyword>
<evidence type="ECO:0000256" key="9">
    <source>
        <dbReference type="ARBA" id="ARBA00031044"/>
    </source>
</evidence>
<dbReference type="InterPro" id="IPR036866">
    <property type="entry name" value="RibonucZ/Hydroxyglut_hydro"/>
</dbReference>
<dbReference type="AlphaFoldDB" id="A0AAD5LR41"/>
<dbReference type="Pfam" id="PF16123">
    <property type="entry name" value="HAGH_C"/>
    <property type="match status" value="1"/>
</dbReference>
<comment type="caution">
    <text evidence="11">The sequence shown here is derived from an EMBL/GenBank/DDBJ whole genome shotgun (WGS) entry which is preliminary data.</text>
</comment>
<feature type="domain" description="Metallo-beta-lactamase" evidence="10">
    <location>
        <begin position="81"/>
        <end position="247"/>
    </location>
</feature>
<dbReference type="CDD" id="cd07723">
    <property type="entry name" value="hydroxyacylglutathione_hydrolase_MBL-fold"/>
    <property type="match status" value="1"/>
</dbReference>
<comment type="catalytic activity">
    <reaction evidence="1">
        <text>an S-(2-hydroxyacyl)glutathione + H2O = a 2-hydroxy carboxylate + glutathione + H(+)</text>
        <dbReference type="Rhea" id="RHEA:21864"/>
        <dbReference type="ChEBI" id="CHEBI:15377"/>
        <dbReference type="ChEBI" id="CHEBI:15378"/>
        <dbReference type="ChEBI" id="CHEBI:57925"/>
        <dbReference type="ChEBI" id="CHEBI:58896"/>
        <dbReference type="ChEBI" id="CHEBI:71261"/>
        <dbReference type="EC" id="3.1.2.6"/>
    </reaction>
</comment>
<dbReference type="InterPro" id="IPR035680">
    <property type="entry name" value="Clx_II_MBL"/>
</dbReference>
<dbReference type="SUPFAM" id="SSF56281">
    <property type="entry name" value="Metallo-hydrolase/oxidoreductase"/>
    <property type="match status" value="1"/>
</dbReference>
<dbReference type="PANTHER" id="PTHR11935">
    <property type="entry name" value="BETA LACTAMASE DOMAIN"/>
    <property type="match status" value="1"/>
</dbReference>
<dbReference type="PANTHER" id="PTHR11935:SF94">
    <property type="entry name" value="TENZING NORGAY, ISOFORM C"/>
    <property type="match status" value="1"/>
</dbReference>
<evidence type="ECO:0000256" key="7">
    <source>
        <dbReference type="ARBA" id="ARBA00022801"/>
    </source>
</evidence>
<keyword evidence="12" id="KW-1185">Reference proteome</keyword>
<evidence type="ECO:0000256" key="2">
    <source>
        <dbReference type="ARBA" id="ARBA00001947"/>
    </source>
</evidence>
<comment type="similarity">
    <text evidence="4">Belongs to the metallo-beta-lactamase superfamily. Glyoxalase II family.</text>
</comment>
<keyword evidence="6" id="KW-0479">Metal-binding</keyword>